<dbReference type="EMBL" id="JARBJD010000115">
    <property type="protein sequence ID" value="KAK2951693.1"/>
    <property type="molecule type" value="Genomic_DNA"/>
</dbReference>
<proteinExistence type="predicted"/>
<evidence type="ECO:0000313" key="2">
    <source>
        <dbReference type="EMBL" id="KAK2951693.1"/>
    </source>
</evidence>
<accession>A0ABQ9XK17</accession>
<organism evidence="2 3">
    <name type="scientific">Blattamonas nauphoetae</name>
    <dbReference type="NCBI Taxonomy" id="2049346"/>
    <lineage>
        <taxon>Eukaryota</taxon>
        <taxon>Metamonada</taxon>
        <taxon>Preaxostyla</taxon>
        <taxon>Oxymonadida</taxon>
        <taxon>Blattamonas</taxon>
    </lineage>
</organism>
<dbReference type="Proteomes" id="UP001281761">
    <property type="component" value="Unassembled WGS sequence"/>
</dbReference>
<evidence type="ECO:0008006" key="4">
    <source>
        <dbReference type="Google" id="ProtNLM"/>
    </source>
</evidence>
<protein>
    <recommendedName>
        <fullName evidence="4">Right handed beta helix domain-containing protein</fullName>
    </recommendedName>
</protein>
<comment type="caution">
    <text evidence="2">The sequence shown here is derived from an EMBL/GenBank/DDBJ whole genome shotgun (WGS) entry which is preliminary data.</text>
</comment>
<evidence type="ECO:0000313" key="3">
    <source>
        <dbReference type="Proteomes" id="UP001281761"/>
    </source>
</evidence>
<feature type="chain" id="PRO_5045402431" description="Right handed beta helix domain-containing protein" evidence="1">
    <location>
        <begin position="18"/>
        <end position="424"/>
    </location>
</feature>
<sequence>MFKALWFFILTIASHEAMQLSDIMDHHLDYFNRNDELNNDILHLSAGVFELLDYPVTSTMLKLEGSSSTISHAYPERQPVMNEHENERPQDLNHIAKDRRDMSHSLFLFDNSTVSMNKLTFDCGSDGMALAKVSSSSVVVSSSKIISNSKQTAFVVGTGLDGVGSSISVIDCSHVSSSSMVLLPLVRTSTCLPTPPRDSLSTDTPHSDKPSPFLSVSGAGLVLSNVSLILGTGPLLDFGLLSHDSTRSAEIILWETSTLLVGSALRNVTSRGCSRSGLVVAHGLSQKLVGNDVTLCISHLSGTGCLDINAFGKGDRYEAIQQTDQITVTFHLCTFIDMKSDENGACVYLYAPHDITLTECSCKNIEGQYGGALVVFCKSGNSGSLTLSLCSFMNCVGSDYGAALSHQYSQGFGINPDPLVRSKY</sequence>
<gene>
    <name evidence="2" type="ORF">BLNAU_13432</name>
</gene>
<evidence type="ECO:0000256" key="1">
    <source>
        <dbReference type="SAM" id="SignalP"/>
    </source>
</evidence>
<keyword evidence="1" id="KW-0732">Signal</keyword>
<reference evidence="2 3" key="1">
    <citation type="journal article" date="2022" name="bioRxiv">
        <title>Genomics of Preaxostyla Flagellates Illuminates Evolutionary Transitions and the Path Towards Mitochondrial Loss.</title>
        <authorList>
            <person name="Novak L.V.F."/>
            <person name="Treitli S.C."/>
            <person name="Pyrih J."/>
            <person name="Halakuc P."/>
            <person name="Pipaliya S.V."/>
            <person name="Vacek V."/>
            <person name="Brzon O."/>
            <person name="Soukal P."/>
            <person name="Eme L."/>
            <person name="Dacks J.B."/>
            <person name="Karnkowska A."/>
            <person name="Elias M."/>
            <person name="Hampl V."/>
        </authorList>
    </citation>
    <scope>NUCLEOTIDE SEQUENCE [LARGE SCALE GENOMIC DNA]</scope>
    <source>
        <strain evidence="2">NAU3</strain>
        <tissue evidence="2">Gut</tissue>
    </source>
</reference>
<keyword evidence="3" id="KW-1185">Reference proteome</keyword>
<name>A0ABQ9XK17_9EUKA</name>
<feature type="signal peptide" evidence="1">
    <location>
        <begin position="1"/>
        <end position="17"/>
    </location>
</feature>